<evidence type="ECO:0000256" key="3">
    <source>
        <dbReference type="SAM" id="MobiDB-lite"/>
    </source>
</evidence>
<dbReference type="OrthoDB" id="1725934at2759"/>
<reference evidence="5" key="1">
    <citation type="submission" date="2022-07" db="EMBL/GenBank/DDBJ databases">
        <title>Phylogenomic reconstructions and comparative analyses of Kickxellomycotina fungi.</title>
        <authorList>
            <person name="Reynolds N.K."/>
            <person name="Stajich J.E."/>
            <person name="Barry K."/>
            <person name="Grigoriev I.V."/>
            <person name="Crous P."/>
            <person name="Smith M.E."/>
        </authorList>
    </citation>
    <scope>NUCLEOTIDE SEQUENCE</scope>
    <source>
        <strain evidence="5">NRRL 1565</strain>
    </source>
</reference>
<dbReference type="GO" id="GO:1903373">
    <property type="term" value="P:positive regulation of endoplasmic reticulum tubular network organization"/>
    <property type="evidence" value="ECO:0007669"/>
    <property type="project" value="UniProtKB-UniRule"/>
</dbReference>
<dbReference type="AlphaFoldDB" id="A0A9W8I610"/>
<feature type="compositionally biased region" description="Polar residues" evidence="3">
    <location>
        <begin position="438"/>
        <end position="474"/>
    </location>
</feature>
<keyword evidence="1" id="KW-0256">Endoplasmic reticulum</keyword>
<evidence type="ECO:0000313" key="5">
    <source>
        <dbReference type="EMBL" id="KAJ2809525.1"/>
    </source>
</evidence>
<feature type="compositionally biased region" description="Polar residues" evidence="3">
    <location>
        <begin position="175"/>
        <end position="185"/>
    </location>
</feature>
<keyword evidence="1" id="KW-0812">Transmembrane</keyword>
<feature type="compositionally biased region" description="Basic and acidic residues" evidence="3">
    <location>
        <begin position="394"/>
        <end position="405"/>
    </location>
</feature>
<dbReference type="GO" id="GO:0098826">
    <property type="term" value="C:endoplasmic reticulum tubular network membrane"/>
    <property type="evidence" value="ECO:0007669"/>
    <property type="project" value="UniProtKB-UniRule"/>
</dbReference>
<dbReference type="GO" id="GO:0008270">
    <property type="term" value="F:zinc ion binding"/>
    <property type="evidence" value="ECO:0007669"/>
    <property type="project" value="UniProtKB-KW"/>
</dbReference>
<feature type="compositionally biased region" description="Low complexity" evidence="3">
    <location>
        <begin position="192"/>
        <end position="206"/>
    </location>
</feature>
<keyword evidence="1" id="KW-1133">Transmembrane helix</keyword>
<keyword evidence="6" id="KW-1185">Reference proteome</keyword>
<feature type="compositionally biased region" description="Low complexity" evidence="3">
    <location>
        <begin position="332"/>
        <end position="342"/>
    </location>
</feature>
<feature type="domain" description="Lunapark zinc ribbon" evidence="4">
    <location>
        <begin position="266"/>
        <end position="318"/>
    </location>
</feature>
<dbReference type="PANTHER" id="PTHR22166:SF12">
    <property type="entry name" value="ENDOPLASMIC RETICULUM JUNCTION FORMATION PROTEIN LUNAPARK"/>
    <property type="match status" value="1"/>
</dbReference>
<comment type="subcellular location">
    <subcellularLocation>
        <location evidence="1">Endoplasmic reticulum membrane</location>
        <topology evidence="1">Multi-pass membrane protein</topology>
    </subcellularLocation>
</comment>
<keyword evidence="1" id="KW-0863">Zinc-finger</keyword>
<feature type="coiled-coil region" evidence="2">
    <location>
        <begin position="98"/>
        <end position="136"/>
    </location>
</feature>
<feature type="region of interest" description="Disordered" evidence="3">
    <location>
        <begin position="143"/>
        <end position="206"/>
    </location>
</feature>
<feature type="coiled-coil region" evidence="2">
    <location>
        <begin position="10"/>
        <end position="37"/>
    </location>
</feature>
<dbReference type="Pfam" id="PF10058">
    <property type="entry name" value="Zn_ribbon_10"/>
    <property type="match status" value="1"/>
</dbReference>
<feature type="region of interest" description="Disordered" evidence="3">
    <location>
        <begin position="331"/>
        <end position="505"/>
    </location>
</feature>
<feature type="compositionally biased region" description="Acidic residues" evidence="3">
    <location>
        <begin position="406"/>
        <end position="417"/>
    </location>
</feature>
<feature type="transmembrane region" description="Helical" evidence="1">
    <location>
        <begin position="45"/>
        <end position="65"/>
    </location>
</feature>
<keyword evidence="1" id="KW-0862">Zinc</keyword>
<comment type="domain">
    <text evidence="1">The C4-type zinc finger motif is necessary both for its ER three-way tubular junction localization and formation.</text>
</comment>
<evidence type="ECO:0000256" key="1">
    <source>
        <dbReference type="RuleBase" id="RU367073"/>
    </source>
</evidence>
<feature type="compositionally biased region" description="Basic residues" evidence="3">
    <location>
        <begin position="492"/>
        <end position="505"/>
    </location>
</feature>
<dbReference type="GO" id="GO:0071788">
    <property type="term" value="P:endoplasmic reticulum tubular network maintenance"/>
    <property type="evidence" value="ECO:0007669"/>
    <property type="project" value="UniProtKB-UniRule"/>
</dbReference>
<protein>
    <recommendedName>
        <fullName evidence="1">Endoplasmic reticulum junction formation protein lunapark</fullName>
    </recommendedName>
</protein>
<feature type="compositionally biased region" description="Basic and acidic residues" evidence="3">
    <location>
        <begin position="354"/>
        <end position="366"/>
    </location>
</feature>
<feature type="compositionally biased region" description="Low complexity" evidence="3">
    <location>
        <begin position="475"/>
        <end position="491"/>
    </location>
</feature>
<comment type="similarity">
    <text evidence="1">Belongs to the lunapark family.</text>
</comment>
<organism evidence="5 6">
    <name type="scientific">Coemansia guatemalensis</name>
    <dbReference type="NCBI Taxonomy" id="2761395"/>
    <lineage>
        <taxon>Eukaryota</taxon>
        <taxon>Fungi</taxon>
        <taxon>Fungi incertae sedis</taxon>
        <taxon>Zoopagomycota</taxon>
        <taxon>Kickxellomycotina</taxon>
        <taxon>Kickxellomycetes</taxon>
        <taxon>Kickxellales</taxon>
        <taxon>Kickxellaceae</taxon>
        <taxon>Coemansia</taxon>
    </lineage>
</organism>
<keyword evidence="2" id="KW-0175">Coiled coil</keyword>
<comment type="caution">
    <text evidence="5">The sequence shown here is derived from an EMBL/GenBank/DDBJ whole genome shotgun (WGS) entry which is preliminary data.</text>
</comment>
<comment type="function">
    <text evidence="1">Plays a role in determining ER morphology.</text>
</comment>
<evidence type="ECO:0000313" key="6">
    <source>
        <dbReference type="Proteomes" id="UP001140094"/>
    </source>
</evidence>
<accession>A0A9W8I610</accession>
<dbReference type="EMBL" id="JANBUO010000001">
    <property type="protein sequence ID" value="KAJ2809525.1"/>
    <property type="molecule type" value="Genomic_DNA"/>
</dbReference>
<feature type="transmembrane region" description="Helical" evidence="1">
    <location>
        <begin position="71"/>
        <end position="93"/>
    </location>
</feature>
<sequence length="505" mass="56373">MGLFSFFKREENYEEILSGLELDIKRAEKQQALAIERMEWWAYNWLFYVGIGWLAYLLGFVLYVWPERHGAQASGFLMHTTLVATTPLVIYYGNVGIRAAWRRVIDRHNTRIKRLREELKERLDELKKKTAFDTTKNLIDKYTAGEQTPAAERGQAARLKQEAKNRRRTMPNFGTPGSQSTNQAGPLQASPLAAKSQRALSAQQQQQQQLLGLQGATAAIPPNNGQLQPLSSGELGRNDAEVGIVKVTPRGSSLQNANSGSVSRPWLDKLVDQLVGDVGSDKDKYALICRHCYAHNGLVLEEEIRDIQYTCPKCGSFNPSIRALRAGTNPEAQMPTQMQQKPTQPPAPQSQQYEQKRQGLVQHDKLPTSNLDNGAVSARDLDGSSSDSSELEEPEKQSYQKHVEDLAYDEDQQSADEQDSHSSTDDDERHATDDAHSPISTPVTRSRTLRNQSSKESLEQSAPKQRPNQVNGVKSPQHSRSSSKSSNAAGQKSRKRRGRAKGKRS</sequence>
<proteinExistence type="inferred from homology"/>
<keyword evidence="1" id="KW-0479">Metal-binding</keyword>
<dbReference type="InterPro" id="IPR040115">
    <property type="entry name" value="Lnp"/>
</dbReference>
<keyword evidence="1" id="KW-0472">Membrane</keyword>
<feature type="compositionally biased region" description="Basic and acidic residues" evidence="3">
    <location>
        <begin position="418"/>
        <end position="436"/>
    </location>
</feature>
<evidence type="ECO:0000256" key="2">
    <source>
        <dbReference type="SAM" id="Coils"/>
    </source>
</evidence>
<dbReference type="PANTHER" id="PTHR22166">
    <property type="entry name" value="ENDOPLASMIC RETICULUM JUNCTION FORMATION PROTEIN LUNAPARK"/>
    <property type="match status" value="1"/>
</dbReference>
<dbReference type="Proteomes" id="UP001140094">
    <property type="component" value="Unassembled WGS sequence"/>
</dbReference>
<dbReference type="InterPro" id="IPR019273">
    <property type="entry name" value="Lunapark_Znf"/>
</dbReference>
<gene>
    <name evidence="5" type="ORF">H4R20_000027</name>
</gene>
<name>A0A9W8I610_9FUNG</name>
<evidence type="ECO:0000259" key="4">
    <source>
        <dbReference type="Pfam" id="PF10058"/>
    </source>
</evidence>